<reference evidence="3 4" key="1">
    <citation type="submission" date="2016-02" db="EMBL/GenBank/DDBJ databases">
        <authorList>
            <person name="Wen L."/>
            <person name="He K."/>
            <person name="Yang H."/>
        </authorList>
    </citation>
    <scope>NUCLEOTIDE SEQUENCE [LARGE SCALE GENOMIC DNA]</scope>
    <source>
        <strain evidence="3 4">CZ1127</strain>
    </source>
</reference>
<dbReference type="Proteomes" id="UP000092967">
    <property type="component" value="Chromosome"/>
</dbReference>
<accession>A0A1B1Y381</accession>
<keyword evidence="4" id="KW-1185">Reference proteome</keyword>
<keyword evidence="1" id="KW-0732">Signal</keyword>
<gene>
    <name evidence="3" type="ORF">AXE80_02330</name>
</gene>
<proteinExistence type="predicted"/>
<dbReference type="Pfam" id="PF18962">
    <property type="entry name" value="Por_Secre_tail"/>
    <property type="match status" value="1"/>
</dbReference>
<dbReference type="NCBIfam" id="TIGR04183">
    <property type="entry name" value="Por_Secre_tail"/>
    <property type="match status" value="1"/>
</dbReference>
<name>A0A1B1Y381_9FLAO</name>
<organism evidence="3 4">
    <name type="scientific">Wenyingzhuangia fucanilytica</name>
    <dbReference type="NCBI Taxonomy" id="1790137"/>
    <lineage>
        <taxon>Bacteria</taxon>
        <taxon>Pseudomonadati</taxon>
        <taxon>Bacteroidota</taxon>
        <taxon>Flavobacteriia</taxon>
        <taxon>Flavobacteriales</taxon>
        <taxon>Flavobacteriaceae</taxon>
        <taxon>Wenyingzhuangia</taxon>
    </lineage>
</organism>
<dbReference type="KEGG" id="wfu:AXE80_02330"/>
<evidence type="ECO:0000259" key="2">
    <source>
        <dbReference type="Pfam" id="PF18962"/>
    </source>
</evidence>
<dbReference type="EMBL" id="CP014224">
    <property type="protein sequence ID" value="ANW95189.1"/>
    <property type="molecule type" value="Genomic_DNA"/>
</dbReference>
<protein>
    <recommendedName>
        <fullName evidence="2">Secretion system C-terminal sorting domain-containing protein</fullName>
    </recommendedName>
</protein>
<evidence type="ECO:0000313" key="4">
    <source>
        <dbReference type="Proteomes" id="UP000092967"/>
    </source>
</evidence>
<sequence>MGAFAQTTTVEPTEGSIVEATTGYPVKFNFTNFLALGTFKLELTSFPDGANTTGFTQEKPIISLLSADLLGAFDEITPTVSGDYVFTLKKRSGVPGFFSYSNIIDSFTLQMTDETLSNKKVENSSEFSATCNAGILTITNASEATGVSILSISGVMVYSASKAESSIDVSSLASGIYVLVVEQGGARITKKFIKN</sequence>
<dbReference type="AlphaFoldDB" id="A0A1B1Y381"/>
<dbReference type="InterPro" id="IPR026444">
    <property type="entry name" value="Secre_tail"/>
</dbReference>
<evidence type="ECO:0000313" key="3">
    <source>
        <dbReference type="EMBL" id="ANW95189.1"/>
    </source>
</evidence>
<feature type="domain" description="Secretion system C-terminal sorting" evidence="2">
    <location>
        <begin position="134"/>
        <end position="193"/>
    </location>
</feature>
<evidence type="ECO:0000256" key="1">
    <source>
        <dbReference type="ARBA" id="ARBA00022729"/>
    </source>
</evidence>